<dbReference type="PANTHER" id="PTHR38340:SF1">
    <property type="entry name" value="S-LAYER PROTEIN"/>
    <property type="match status" value="1"/>
</dbReference>
<dbReference type="GO" id="GO:0005576">
    <property type="term" value="C:extracellular region"/>
    <property type="evidence" value="ECO:0007669"/>
    <property type="project" value="UniProtKB-SubCell"/>
</dbReference>
<organism evidence="5 6">
    <name type="scientific">Litoreibacter ascidiaceicola</name>
    <dbReference type="NCBI Taxonomy" id="1486859"/>
    <lineage>
        <taxon>Bacteria</taxon>
        <taxon>Pseudomonadati</taxon>
        <taxon>Pseudomonadota</taxon>
        <taxon>Alphaproteobacteria</taxon>
        <taxon>Rhodobacterales</taxon>
        <taxon>Roseobacteraceae</taxon>
        <taxon>Litoreibacter</taxon>
    </lineage>
</organism>
<dbReference type="AlphaFoldDB" id="A0A1M4VV47"/>
<dbReference type="EMBL" id="FQUV01000002">
    <property type="protein sequence ID" value="SHE72829.1"/>
    <property type="molecule type" value="Genomic_DNA"/>
</dbReference>
<dbReference type="Gene3D" id="2.170.16.10">
    <property type="entry name" value="Hedgehog/Intein (Hint) domain"/>
    <property type="match status" value="1"/>
</dbReference>
<dbReference type="PRINTS" id="PR00313">
    <property type="entry name" value="CABNDNGRPT"/>
</dbReference>
<keyword evidence="6" id="KW-1185">Reference proteome</keyword>
<dbReference type="InterPro" id="IPR018511">
    <property type="entry name" value="Hemolysin-typ_Ca-bd_CS"/>
</dbReference>
<evidence type="ECO:0000259" key="4">
    <source>
        <dbReference type="Pfam" id="PF13403"/>
    </source>
</evidence>
<feature type="region of interest" description="Disordered" evidence="3">
    <location>
        <begin position="303"/>
        <end position="323"/>
    </location>
</feature>
<feature type="domain" description="Hedgehog/Intein (Hint)" evidence="4">
    <location>
        <begin position="402"/>
        <end position="549"/>
    </location>
</feature>
<dbReference type="SUPFAM" id="SSF51120">
    <property type="entry name" value="beta-Roll"/>
    <property type="match status" value="2"/>
</dbReference>
<dbReference type="PANTHER" id="PTHR38340">
    <property type="entry name" value="S-LAYER PROTEIN"/>
    <property type="match status" value="1"/>
</dbReference>
<sequence length="594" mass="62645">MATINGTENDDVLNGTNLDDTITGNGLDDTINAGDGNDTVYGDYGPSGAGNGAQDADPLQLQFANAQNESADGTSVEYLDATTLEDGTPIKVKLTLLSKSNPNLTVDLTGGDGFEILLNGVFNASMRGQTVEIRMEFFNQNTGEPVTLNTVGTFGDLDRASNGTENVTISKQFVSGFGISQNSNLIVQDGANTISASGGRDTNPSDQNAWFSTQIEGQQFIEFTLTARGGQTGYSMNGNLIEDVVIVPTEPGDDTIDGGTGDDVIFGQEGDDTISGGEGNDTIDGGSGDDTIYGGEGNDRVDGGTGNDLIEGGAGRDQLSGGDDRDTFVVSSGADGSGDRIDGGTDGDDFDTLDLTGSGPLRFVNLTTDADGDSQSGTVEFLDTNGNVSGRLQFSEIEQIIPCFTSGTLIATPKGEVPVEALREGDRVITRDNGLQQIRWIGKKTVGAKALQRYAHLRPVLVQAGSLGHGMPERDLLLSPNHRVLLMNEQVGVLFEEREVLSSAKHLCQRDGVDILEASAGVTYWHILFDNHEVILSNGAWSESFQPGDYSLKGVGQAQRSEIFELFPDLGDTVGQAAYGSARLVLKAHEAKLL</sequence>
<evidence type="ECO:0000256" key="1">
    <source>
        <dbReference type="ARBA" id="ARBA00004613"/>
    </source>
</evidence>
<keyword evidence="2" id="KW-0964">Secreted</keyword>
<dbReference type="OrthoDB" id="6305173at2"/>
<dbReference type="SUPFAM" id="SSF51294">
    <property type="entry name" value="Hedgehog/intein (Hint) domain"/>
    <property type="match status" value="1"/>
</dbReference>
<dbReference type="InterPro" id="IPR011049">
    <property type="entry name" value="Serralysin-like_metalloprot_C"/>
</dbReference>
<comment type="subcellular location">
    <subcellularLocation>
        <location evidence="1">Secreted</location>
    </subcellularLocation>
</comment>
<dbReference type="PROSITE" id="PS00330">
    <property type="entry name" value="HEMOLYSIN_CALCIUM"/>
    <property type="match status" value="1"/>
</dbReference>
<accession>A0A1M4VV47</accession>
<name>A0A1M4VV47_9RHOB</name>
<reference evidence="6" key="1">
    <citation type="submission" date="2016-11" db="EMBL/GenBank/DDBJ databases">
        <authorList>
            <person name="Varghese N."/>
            <person name="Submissions S."/>
        </authorList>
    </citation>
    <scope>NUCLEOTIDE SEQUENCE [LARGE SCALE GENOMIC DNA]</scope>
    <source>
        <strain evidence="6">DSM 100566</strain>
    </source>
</reference>
<gene>
    <name evidence="5" type="ORF">SAMN05444273_102393</name>
</gene>
<evidence type="ECO:0000256" key="2">
    <source>
        <dbReference type="ARBA" id="ARBA00022525"/>
    </source>
</evidence>
<dbReference type="Pfam" id="PF13403">
    <property type="entry name" value="Hint_2"/>
    <property type="match status" value="1"/>
</dbReference>
<feature type="compositionally biased region" description="Polar residues" evidence="3">
    <location>
        <begin position="14"/>
        <end position="24"/>
    </location>
</feature>
<dbReference type="STRING" id="1486859.SAMN05444273_102393"/>
<dbReference type="Proteomes" id="UP000184144">
    <property type="component" value="Unassembled WGS sequence"/>
</dbReference>
<feature type="region of interest" description="Disordered" evidence="3">
    <location>
        <begin position="1"/>
        <end position="31"/>
    </location>
</feature>
<evidence type="ECO:0000256" key="3">
    <source>
        <dbReference type="SAM" id="MobiDB-lite"/>
    </source>
</evidence>
<dbReference type="Gene3D" id="2.150.10.10">
    <property type="entry name" value="Serralysin-like metalloprotease, C-terminal"/>
    <property type="match status" value="2"/>
</dbReference>
<evidence type="ECO:0000313" key="6">
    <source>
        <dbReference type="Proteomes" id="UP000184144"/>
    </source>
</evidence>
<protein>
    <submittedName>
        <fullName evidence="5">Ca2+-binding protein, RTX toxin-related</fullName>
    </submittedName>
</protein>
<dbReference type="InterPro" id="IPR028992">
    <property type="entry name" value="Hedgehog/Intein_dom"/>
</dbReference>
<dbReference type="InterPro" id="IPR001343">
    <property type="entry name" value="Hemolysn_Ca-bd"/>
</dbReference>
<dbReference type="InterPro" id="IPR050557">
    <property type="entry name" value="RTX_toxin/Mannuronan_C5-epim"/>
</dbReference>
<feature type="region of interest" description="Disordered" evidence="3">
    <location>
        <begin position="37"/>
        <end position="56"/>
    </location>
</feature>
<proteinExistence type="predicted"/>
<dbReference type="RefSeq" id="WP_073141284.1">
    <property type="nucleotide sequence ID" value="NZ_FQUV01000002.1"/>
</dbReference>
<dbReference type="GO" id="GO:0005509">
    <property type="term" value="F:calcium ion binding"/>
    <property type="evidence" value="ECO:0007669"/>
    <property type="project" value="InterPro"/>
</dbReference>
<evidence type="ECO:0000313" key="5">
    <source>
        <dbReference type="EMBL" id="SHE72829.1"/>
    </source>
</evidence>
<dbReference type="InterPro" id="IPR036844">
    <property type="entry name" value="Hint_dom_sf"/>
</dbReference>
<dbReference type="Pfam" id="PF00353">
    <property type="entry name" value="HemolysinCabind"/>
    <property type="match status" value="2"/>
</dbReference>